<organism evidence="2 3">
    <name type="scientific">Elizabethkingia anophelis NUHP1</name>
    <dbReference type="NCBI Taxonomy" id="1338011"/>
    <lineage>
        <taxon>Bacteria</taxon>
        <taxon>Pseudomonadati</taxon>
        <taxon>Bacteroidota</taxon>
        <taxon>Flavobacteriia</taxon>
        <taxon>Flavobacteriales</taxon>
        <taxon>Weeksellaceae</taxon>
        <taxon>Elizabethkingia</taxon>
    </lineage>
</organism>
<reference evidence="2" key="1">
    <citation type="journal article" date="2013" name="Lancet">
        <title>First case of E anophelis outbreak in an intensive-care unit.</title>
        <authorList>
            <person name="Teo J."/>
            <person name="Tan S.Y."/>
            <person name="Tay M."/>
            <person name="Ding Y."/>
            <person name="Kjelleberg S."/>
            <person name="Givskov M."/>
            <person name="Lin R.T."/>
            <person name="Yang L."/>
        </authorList>
    </citation>
    <scope>NUCLEOTIDE SEQUENCE [LARGE SCALE GENOMIC DNA]</scope>
    <source>
        <strain evidence="2">NUHP1</strain>
    </source>
</reference>
<dbReference type="Gene3D" id="3.40.50.2000">
    <property type="entry name" value="Glycogen Phosphorylase B"/>
    <property type="match status" value="2"/>
</dbReference>
<evidence type="ECO:0000313" key="2">
    <source>
        <dbReference type="EMBL" id="AIL44973.1"/>
    </source>
</evidence>
<reference evidence="2" key="2">
    <citation type="journal article" date="2015" name="Genome Biol. Evol.">
        <title>Complete Genome Sequence and Transcriptomic Analysis of the Novel Pathogen Elizabethkingia anophelis in Response to Oxidative Stress.</title>
        <authorList>
            <person name="Li Y."/>
            <person name="Liu Y."/>
            <person name="Chew S.C."/>
            <person name="Tay M."/>
            <person name="Salido M.M."/>
            <person name="Teo J."/>
            <person name="Lauro F.M."/>
            <person name="Givskov M."/>
            <person name="Yang L."/>
        </authorList>
    </citation>
    <scope>NUCLEOTIDE SEQUENCE</scope>
    <source>
        <strain evidence="2">NUHP1</strain>
    </source>
</reference>
<protein>
    <submittedName>
        <fullName evidence="2">Glycogen phosphorylase</fullName>
    </submittedName>
</protein>
<dbReference type="GO" id="GO:0030170">
    <property type="term" value="F:pyridoxal phosphate binding"/>
    <property type="evidence" value="ECO:0007669"/>
    <property type="project" value="InterPro"/>
</dbReference>
<dbReference type="KEGG" id="eao:BD94_1198"/>
<dbReference type="PANTHER" id="PTHR42655:SF1">
    <property type="entry name" value="GLYCOGEN PHOSPHORYLASE"/>
    <property type="match status" value="1"/>
</dbReference>
<evidence type="ECO:0000256" key="1">
    <source>
        <dbReference type="ARBA" id="ARBA00006047"/>
    </source>
</evidence>
<accession>A0A077EED9</accession>
<dbReference type="GO" id="GO:0008184">
    <property type="term" value="F:glycogen phosphorylase activity"/>
    <property type="evidence" value="ECO:0007669"/>
    <property type="project" value="InterPro"/>
</dbReference>
<sequence>MKKNMDFRNFTIPFEINPDYKKRVAYFSMEFAVDQPLKIYSGGLGFLAGSHMRSAYTLKQDLVGIGILWKYGYYDQARNPDQTLNVAWTEKSYNFLQDTGIKFQIDIHSAPVWVKVWYLAPETFGTAPIFLLSTDIPENDYISQTITHRLYDANQATKVAQYILLGKGGAKLLDEMNLGRDIYHLNEAHGLPAAFYLLQKYKDLNEVKKKLVFTTHTPEEAGNEKHDFHLCYNMSYFSGISEEEVRRVSGTDGEVFNHSLCALRMAHIANGVSRLHGEVSREMWGKYSGICDIKSITNAQDYNFWADEKLYAAKDNADATGFDERKKIMKYRGFKIVSDQTGNIFNPDVFTMVWARRFAGYKRADLLLEDQERFRRLMENEKYPIQIIWAGKPYPLDYPAISTFNRLVEESKKYKNMAVLTGYEIYLSKSLKRMSDVWLNNPRVPREASGTSGMTAAMNGSVNFSTDDGWVPEFAKPGKNSFVVPKADYKNMSTYDQDMYDLNKLYDLLENEILPTYYDRPDEWRAITQQGMEDVRYAFASDRMADEYYREMYN</sequence>
<comment type="similarity">
    <text evidence="1">Belongs to the glycogen phosphorylase family.</text>
</comment>
<dbReference type="InterPro" id="IPR011834">
    <property type="entry name" value="Agluc_phsphrylas"/>
</dbReference>
<evidence type="ECO:0000313" key="3">
    <source>
        <dbReference type="Proteomes" id="UP000028933"/>
    </source>
</evidence>
<dbReference type="STRING" id="1338011.BD94_1198"/>
<dbReference type="EMBL" id="CP007547">
    <property type="protein sequence ID" value="AIL44973.1"/>
    <property type="molecule type" value="Genomic_DNA"/>
</dbReference>
<gene>
    <name evidence="2" type="ORF">BD94_1198</name>
</gene>
<dbReference type="HOGENOM" id="CLU_015112_1_0_10"/>
<dbReference type="GO" id="GO:0005975">
    <property type="term" value="P:carbohydrate metabolic process"/>
    <property type="evidence" value="ECO:0007669"/>
    <property type="project" value="InterPro"/>
</dbReference>
<dbReference type="AlphaFoldDB" id="A0A077EED9"/>
<dbReference type="eggNOG" id="COG0058">
    <property type="taxonomic scope" value="Bacteria"/>
</dbReference>
<dbReference type="Proteomes" id="UP000028933">
    <property type="component" value="Chromosome"/>
</dbReference>
<dbReference type="SUPFAM" id="SSF53756">
    <property type="entry name" value="UDP-Glycosyltransferase/glycogen phosphorylase"/>
    <property type="match status" value="1"/>
</dbReference>
<dbReference type="InterPro" id="IPR052182">
    <property type="entry name" value="Glycogen/Maltodextrin_Phosph"/>
</dbReference>
<proteinExistence type="inferred from homology"/>
<dbReference type="NCBIfam" id="TIGR02094">
    <property type="entry name" value="more_P_ylases"/>
    <property type="match status" value="2"/>
</dbReference>
<name>A0A077EED9_9FLAO</name>
<dbReference type="Pfam" id="PF00343">
    <property type="entry name" value="Phosphorylase"/>
    <property type="match status" value="1"/>
</dbReference>
<dbReference type="InterPro" id="IPR000811">
    <property type="entry name" value="Glyco_trans_35"/>
</dbReference>
<dbReference type="RefSeq" id="WP_035572288.1">
    <property type="nucleotide sequence ID" value="NZ_CP007547.1"/>
</dbReference>
<dbReference type="PANTHER" id="PTHR42655">
    <property type="entry name" value="GLYCOGEN PHOSPHORYLASE"/>
    <property type="match status" value="1"/>
</dbReference>